<keyword evidence="7" id="KW-1185">Reference proteome</keyword>
<evidence type="ECO:0000256" key="3">
    <source>
        <dbReference type="ARBA" id="ARBA00023159"/>
    </source>
</evidence>
<dbReference type="SUPFAM" id="SSF46689">
    <property type="entry name" value="Homeodomain-like"/>
    <property type="match status" value="2"/>
</dbReference>
<dbReference type="InterPro" id="IPR018060">
    <property type="entry name" value="HTH_AraC"/>
</dbReference>
<dbReference type="InterPro" id="IPR014710">
    <property type="entry name" value="RmlC-like_jellyroll"/>
</dbReference>
<gene>
    <name evidence="6" type="ORF">LDJ79_16025</name>
</gene>
<accession>A0ABS7YPN8</accession>
<sequence length="274" mass="30817">MSLLHTDFPIALDQHAKVLSPKPAELVTLPSQMNRHDHDYTQIVIGLKGQVDFEINGFGNIVSPGQGCVVTCGSGHAFGGVIEQSDILVLNMPMPKGDDPVLLQKINDLANKDIYFQLDGQIQQLIHMLVLEMRAHPDDLMLSRGCNDTLISLLQRHISSFELHRKDSRFDLDTIDRYIERHISHKISVLQLAGSVYLGESQFHMLFKDRMGITPHQYVLQKRVNAAKEFIRQGQFTLGQVAELAGFANQSAFTHTFTRIEGCSPSQFKKQFGH</sequence>
<dbReference type="InterPro" id="IPR050204">
    <property type="entry name" value="AraC_XylS_family_regulators"/>
</dbReference>
<dbReference type="Gene3D" id="1.10.10.60">
    <property type="entry name" value="Homeodomain-like"/>
    <property type="match status" value="2"/>
</dbReference>
<dbReference type="Pfam" id="PF12833">
    <property type="entry name" value="HTH_18"/>
    <property type="match status" value="1"/>
</dbReference>
<keyword evidence="4" id="KW-0804">Transcription</keyword>
<evidence type="ECO:0000256" key="2">
    <source>
        <dbReference type="ARBA" id="ARBA00023125"/>
    </source>
</evidence>
<evidence type="ECO:0000256" key="4">
    <source>
        <dbReference type="ARBA" id="ARBA00023163"/>
    </source>
</evidence>
<protein>
    <submittedName>
        <fullName evidence="6">AraC family transcriptional regulator</fullName>
    </submittedName>
</protein>
<reference evidence="7" key="1">
    <citation type="submission" date="2023-07" db="EMBL/GenBank/DDBJ databases">
        <title>Molecular identification of indigenous halophilic bacteria isolated from red sea cost, biodegradation of synthetic dyes and assessment of degraded metabolite toxicity.</title>
        <authorList>
            <person name="Chaieb K."/>
            <person name="Altayb H.N."/>
        </authorList>
    </citation>
    <scope>NUCLEOTIDE SEQUENCE [LARGE SCALE GENOMIC DNA]</scope>
    <source>
        <strain evidence="7">K20</strain>
    </source>
</reference>
<organism evidence="6 7">
    <name type="scientific">Vibrio tritonius</name>
    <dbReference type="NCBI Taxonomy" id="1435069"/>
    <lineage>
        <taxon>Bacteria</taxon>
        <taxon>Pseudomonadati</taxon>
        <taxon>Pseudomonadota</taxon>
        <taxon>Gammaproteobacteria</taxon>
        <taxon>Vibrionales</taxon>
        <taxon>Vibrionaceae</taxon>
        <taxon>Vibrio</taxon>
    </lineage>
</organism>
<dbReference type="PANTHER" id="PTHR46796">
    <property type="entry name" value="HTH-TYPE TRANSCRIPTIONAL ACTIVATOR RHAS-RELATED"/>
    <property type="match status" value="1"/>
</dbReference>
<dbReference type="RefSeq" id="WP_225251298.1">
    <property type="nucleotide sequence ID" value="NZ_JAIWIU010000113.1"/>
</dbReference>
<name>A0ABS7YPN8_9VIBR</name>
<dbReference type="EMBL" id="JAIWIU010000113">
    <property type="protein sequence ID" value="MCA2017633.1"/>
    <property type="molecule type" value="Genomic_DNA"/>
</dbReference>
<dbReference type="Gene3D" id="2.60.120.10">
    <property type="entry name" value="Jelly Rolls"/>
    <property type="match status" value="1"/>
</dbReference>
<evidence type="ECO:0000259" key="5">
    <source>
        <dbReference type="PROSITE" id="PS01124"/>
    </source>
</evidence>
<keyword evidence="3" id="KW-0010">Activator</keyword>
<proteinExistence type="predicted"/>
<evidence type="ECO:0000313" key="7">
    <source>
        <dbReference type="Proteomes" id="UP001199044"/>
    </source>
</evidence>
<dbReference type="InterPro" id="IPR009057">
    <property type="entry name" value="Homeodomain-like_sf"/>
</dbReference>
<dbReference type="Proteomes" id="UP001199044">
    <property type="component" value="Unassembled WGS sequence"/>
</dbReference>
<keyword evidence="1" id="KW-0805">Transcription regulation</keyword>
<dbReference type="PROSITE" id="PS01124">
    <property type="entry name" value="HTH_ARAC_FAMILY_2"/>
    <property type="match status" value="1"/>
</dbReference>
<comment type="caution">
    <text evidence="6">The sequence shown here is derived from an EMBL/GenBank/DDBJ whole genome shotgun (WGS) entry which is preliminary data.</text>
</comment>
<dbReference type="PANTHER" id="PTHR46796:SF10">
    <property type="entry name" value="TRANSCRIPTIONAL ACTIVATOR FEAR"/>
    <property type="match status" value="1"/>
</dbReference>
<keyword evidence="2" id="KW-0238">DNA-binding</keyword>
<evidence type="ECO:0000313" key="6">
    <source>
        <dbReference type="EMBL" id="MCA2017633.1"/>
    </source>
</evidence>
<dbReference type="InterPro" id="IPR037923">
    <property type="entry name" value="HTH-like"/>
</dbReference>
<dbReference type="InterPro" id="IPR018062">
    <property type="entry name" value="HTH_AraC-typ_CS"/>
</dbReference>
<dbReference type="PROSITE" id="PS00041">
    <property type="entry name" value="HTH_ARAC_FAMILY_1"/>
    <property type="match status" value="1"/>
</dbReference>
<feature type="domain" description="HTH araC/xylS-type" evidence="5">
    <location>
        <begin position="173"/>
        <end position="271"/>
    </location>
</feature>
<evidence type="ECO:0000256" key="1">
    <source>
        <dbReference type="ARBA" id="ARBA00023015"/>
    </source>
</evidence>
<dbReference type="SUPFAM" id="SSF51215">
    <property type="entry name" value="Regulatory protein AraC"/>
    <property type="match status" value="1"/>
</dbReference>
<dbReference type="SMART" id="SM00342">
    <property type="entry name" value="HTH_ARAC"/>
    <property type="match status" value="1"/>
</dbReference>